<feature type="compositionally biased region" description="Low complexity" evidence="2">
    <location>
        <begin position="854"/>
        <end position="878"/>
    </location>
</feature>
<evidence type="ECO:0000313" key="3">
    <source>
        <dbReference type="EMBL" id="KAF2873859.1"/>
    </source>
</evidence>
<feature type="region of interest" description="Disordered" evidence="2">
    <location>
        <begin position="166"/>
        <end position="195"/>
    </location>
</feature>
<keyword evidence="4" id="KW-1185">Reference proteome</keyword>
<evidence type="ECO:0000313" key="4">
    <source>
        <dbReference type="Proteomes" id="UP000481861"/>
    </source>
</evidence>
<keyword evidence="1" id="KW-0175">Coiled coil</keyword>
<accession>A0A7C8MBS1</accession>
<feature type="compositionally biased region" description="Basic and acidic residues" evidence="2">
    <location>
        <begin position="614"/>
        <end position="627"/>
    </location>
</feature>
<reference evidence="3 4" key="1">
    <citation type="submission" date="2020-01" db="EMBL/GenBank/DDBJ databases">
        <authorList>
            <consortium name="DOE Joint Genome Institute"/>
            <person name="Haridas S."/>
            <person name="Albert R."/>
            <person name="Binder M."/>
            <person name="Bloem J."/>
            <person name="Labutti K."/>
            <person name="Salamov A."/>
            <person name="Andreopoulos B."/>
            <person name="Baker S.E."/>
            <person name="Barry K."/>
            <person name="Bills G."/>
            <person name="Bluhm B.H."/>
            <person name="Cannon C."/>
            <person name="Castanera R."/>
            <person name="Culley D.E."/>
            <person name="Daum C."/>
            <person name="Ezra D."/>
            <person name="Gonzalez J.B."/>
            <person name="Henrissat B."/>
            <person name="Kuo A."/>
            <person name="Liang C."/>
            <person name="Lipzen A."/>
            <person name="Lutzoni F."/>
            <person name="Magnuson J."/>
            <person name="Mondo S."/>
            <person name="Nolan M."/>
            <person name="Ohm R."/>
            <person name="Pangilinan J."/>
            <person name="Park H.-J.H."/>
            <person name="Ramirez L."/>
            <person name="Alfaro M."/>
            <person name="Sun H."/>
            <person name="Tritt A."/>
            <person name="Yoshinaga Y."/>
            <person name="Zwiers L.-H.L."/>
            <person name="Turgeon B.G."/>
            <person name="Goodwin S.B."/>
            <person name="Spatafora J.W."/>
            <person name="Crous P.W."/>
            <person name="Grigoriev I.V."/>
        </authorList>
    </citation>
    <scope>NUCLEOTIDE SEQUENCE [LARGE SCALE GENOMIC DNA]</scope>
    <source>
        <strain evidence="3 4">CBS 611.86</strain>
    </source>
</reference>
<feature type="compositionally biased region" description="Polar residues" evidence="2">
    <location>
        <begin position="964"/>
        <end position="975"/>
    </location>
</feature>
<feature type="region of interest" description="Disordered" evidence="2">
    <location>
        <begin position="420"/>
        <end position="457"/>
    </location>
</feature>
<name>A0A7C8MBS1_9PLEO</name>
<sequence>MSLEPDFSNIRTYAQLLATLHELGERIPAKLPTCIESILDGLQHIEECGVQGWAGCFQAGVMHEKQVASIDELADEVLKGDGGTGESTHRIVTDWLVRQGFVDDVESDSVYSNEGDEGSVDETQHDTNHPAAGLQEHDIEPEKKIWSLIERLEIEVNKLESVNARQEHLKPEMPAPKHENAMKSEETSDNGTVDPEWGSLRSESLSPVVGLDDAPSKASMPGKFLTRIPEETESPPPLDILTTFETQDKNRNLINETARRWLVEEQGRCDSYSQPPSPLIPPARLYSNHGGHYIHYMLHAGFTVPNHNHNPHSYGLTFRNPAHAFHFPTGASRDDLIALLHHRRELKQPGPEFETPKDLSIIRMRTHEMEWDLKNAIAQDMKKKGMDWNGYVSKDWDTEGEGATYVVSASDVYFHGISRVSSEGSDAEDEEDGPRLRGGAGSSEDQETDMSGAESCELSESETALEWGLNNGVQFCPHDVDQLYNTLAEASVPMDAFNWRESAHILQIRLASLDREVERMKVSYDNAHRTIKWQSDQLHTAFKRLADKTDEARDLEDEAAAREEEMSDYNSRVLGALENANKELERCVAMFKDVEKGLGEESSPTSSLRGGCSDCHEHHQQKQEPDVSNRTPIPGPGLEDNAQQVDANAFYFFPSVSTIVLLTEPPSFIQWPRHTTLSQIREFLNHNHEADPSTERVRAIFAAYEHDGTALPDASTGAVFVALPEAANGSSSGCALDRQERENQHARFLNAIRTDHITYDESNASPTSSESTERFPDVADLVNALNGAYDEPTPAPSPRTRRSGAPTPEALHPSRQPAVPHFASWCLRSLPTDEGDELDRSCNFTYEYPPGQRSPAAKATPPSSSSAAAAALPATESAFPPPPGVDDDDEWYHARGQGCESWLSALLDPRRTCCTFCYVPFKNDDGGNGVQDLTDLGSSSTLASLGEYNGDGDTSPSAPPNSPYWDSSPASNRRQPTPRLLSAQLMSFERDPECANQNLDPNSALSTRLHQVADSQRPLDKDMQRLRHPGESKERARQCCEIQTVAGASQSRSGTASKRRRAVDEYDGMIWGGYI</sequence>
<feature type="region of interest" description="Disordered" evidence="2">
    <location>
        <begin position="841"/>
        <end position="891"/>
    </location>
</feature>
<dbReference type="Proteomes" id="UP000481861">
    <property type="component" value="Unassembled WGS sequence"/>
</dbReference>
<organism evidence="3 4">
    <name type="scientific">Massariosphaeria phaeospora</name>
    <dbReference type="NCBI Taxonomy" id="100035"/>
    <lineage>
        <taxon>Eukaryota</taxon>
        <taxon>Fungi</taxon>
        <taxon>Dikarya</taxon>
        <taxon>Ascomycota</taxon>
        <taxon>Pezizomycotina</taxon>
        <taxon>Dothideomycetes</taxon>
        <taxon>Pleosporomycetidae</taxon>
        <taxon>Pleosporales</taxon>
        <taxon>Pleosporales incertae sedis</taxon>
        <taxon>Massariosphaeria</taxon>
    </lineage>
</organism>
<proteinExistence type="predicted"/>
<gene>
    <name evidence="3" type="ORF">BDV95DRAFT_593157</name>
</gene>
<protein>
    <submittedName>
        <fullName evidence="3">Uncharacterized protein</fullName>
    </submittedName>
</protein>
<dbReference type="OrthoDB" id="3801598at2759"/>
<dbReference type="AlphaFoldDB" id="A0A7C8MBS1"/>
<feature type="region of interest" description="Disordered" evidence="2">
    <location>
        <begin position="598"/>
        <end position="641"/>
    </location>
</feature>
<feature type="coiled-coil region" evidence="1">
    <location>
        <begin position="538"/>
        <end position="572"/>
    </location>
</feature>
<evidence type="ECO:0000256" key="2">
    <source>
        <dbReference type="SAM" id="MobiDB-lite"/>
    </source>
</evidence>
<feature type="region of interest" description="Disordered" evidence="2">
    <location>
        <begin position="944"/>
        <end position="976"/>
    </location>
</feature>
<feature type="region of interest" description="Disordered" evidence="2">
    <location>
        <begin position="787"/>
        <end position="816"/>
    </location>
</feature>
<feature type="compositionally biased region" description="Basic and acidic residues" evidence="2">
    <location>
        <begin position="166"/>
        <end position="186"/>
    </location>
</feature>
<evidence type="ECO:0000256" key="1">
    <source>
        <dbReference type="SAM" id="Coils"/>
    </source>
</evidence>
<comment type="caution">
    <text evidence="3">The sequence shown here is derived from an EMBL/GenBank/DDBJ whole genome shotgun (WGS) entry which is preliminary data.</text>
</comment>
<dbReference type="EMBL" id="JAADJZ010000007">
    <property type="protein sequence ID" value="KAF2873859.1"/>
    <property type="molecule type" value="Genomic_DNA"/>
</dbReference>